<dbReference type="EMBL" id="DXAZ01000147">
    <property type="protein sequence ID" value="HIZ71817.1"/>
    <property type="molecule type" value="Genomic_DNA"/>
</dbReference>
<dbReference type="InterPro" id="IPR025285">
    <property type="entry name" value="DUF4145"/>
</dbReference>
<accession>A0A9D2G417</accession>
<dbReference type="Proteomes" id="UP000824106">
    <property type="component" value="Unassembled WGS sequence"/>
</dbReference>
<dbReference type="Pfam" id="PF13643">
    <property type="entry name" value="DUF4145"/>
    <property type="match status" value="1"/>
</dbReference>
<evidence type="ECO:0000313" key="2">
    <source>
        <dbReference type="EMBL" id="HIZ71817.1"/>
    </source>
</evidence>
<evidence type="ECO:0000313" key="3">
    <source>
        <dbReference type="Proteomes" id="UP000824106"/>
    </source>
</evidence>
<evidence type="ECO:0000259" key="1">
    <source>
        <dbReference type="Pfam" id="PF13643"/>
    </source>
</evidence>
<proteinExistence type="predicted"/>
<comment type="caution">
    <text evidence="2">The sequence shown here is derived from an EMBL/GenBank/DDBJ whole genome shotgun (WGS) entry which is preliminary data.</text>
</comment>
<protein>
    <submittedName>
        <fullName evidence="2">DUF4145 domain-containing protein</fullName>
    </submittedName>
</protein>
<reference evidence="2" key="1">
    <citation type="journal article" date="2021" name="PeerJ">
        <title>Extensive microbial diversity within the chicken gut microbiome revealed by metagenomics and culture.</title>
        <authorList>
            <person name="Gilroy R."/>
            <person name="Ravi A."/>
            <person name="Getino M."/>
            <person name="Pursley I."/>
            <person name="Horton D.L."/>
            <person name="Alikhan N.F."/>
            <person name="Baker D."/>
            <person name="Gharbi K."/>
            <person name="Hall N."/>
            <person name="Watson M."/>
            <person name="Adriaenssens E.M."/>
            <person name="Foster-Nyarko E."/>
            <person name="Jarju S."/>
            <person name="Secka A."/>
            <person name="Antonio M."/>
            <person name="Oren A."/>
            <person name="Chaudhuri R.R."/>
            <person name="La Ragione R."/>
            <person name="Hildebrand F."/>
            <person name="Pallen M.J."/>
        </authorList>
    </citation>
    <scope>NUCLEOTIDE SEQUENCE</scope>
    <source>
        <strain evidence="2">CHK169-4300</strain>
    </source>
</reference>
<gene>
    <name evidence="2" type="ORF">H9808_08665</name>
</gene>
<sequence>MTKYFNSYSIGNTSIICPYCHVYAQFDWSVQQKLNSKPKEYRLIVAKCNSCHLDSVWFQNLQSKEETLMFPDYPSGLDAPNSDMPNNIQQIYIEAAKVLKDSPRASAALSRLAIDQLTQQFSSESSLDRRIADLVSKGLSSKLQKAFDIVRIVGNNAVHPGEIDLKDNQEMAKSLLSLLNMITDNLITQPNQIDKFYNSLPERQLKHIEKRDSKKN</sequence>
<feature type="domain" description="DUF4145" evidence="1">
    <location>
        <begin position="94"/>
        <end position="173"/>
    </location>
</feature>
<reference evidence="2" key="2">
    <citation type="submission" date="2021-04" db="EMBL/GenBank/DDBJ databases">
        <authorList>
            <person name="Gilroy R."/>
        </authorList>
    </citation>
    <scope>NUCLEOTIDE SEQUENCE</scope>
    <source>
        <strain evidence="2">CHK169-4300</strain>
    </source>
</reference>
<dbReference type="AlphaFoldDB" id="A0A9D2G417"/>
<organism evidence="2 3">
    <name type="scientific">Candidatus Atopostipes pullistercoris</name>
    <dbReference type="NCBI Taxonomy" id="2838467"/>
    <lineage>
        <taxon>Bacteria</taxon>
        <taxon>Bacillati</taxon>
        <taxon>Bacillota</taxon>
        <taxon>Bacilli</taxon>
        <taxon>Lactobacillales</taxon>
        <taxon>Carnobacteriaceae</taxon>
        <taxon>Atopostipes</taxon>
    </lineage>
</organism>
<name>A0A9D2G417_9LACT</name>